<keyword evidence="1" id="KW-0862">Zinc</keyword>
<dbReference type="GO" id="GO:0008270">
    <property type="term" value="F:zinc ion binding"/>
    <property type="evidence" value="ECO:0007669"/>
    <property type="project" value="UniProtKB-UniRule"/>
</dbReference>
<feature type="compositionally biased region" description="Polar residues" evidence="2">
    <location>
        <begin position="149"/>
        <end position="166"/>
    </location>
</feature>
<dbReference type="AlphaFoldDB" id="A0A8C4W9I8"/>
<evidence type="ECO:0000256" key="1">
    <source>
        <dbReference type="PROSITE-ProRule" id="PRU00453"/>
    </source>
</evidence>
<protein>
    <submittedName>
        <fullName evidence="4">Zinc finger HIT-type containing 2</fullName>
    </submittedName>
</protein>
<feature type="domain" description="HIT-type" evidence="3">
    <location>
        <begin position="7"/>
        <end position="38"/>
    </location>
</feature>
<dbReference type="PANTHER" id="PTHR15555:SF0">
    <property type="entry name" value="ZINC FINGER HIT DOMAIN-CONTAINING PROTEIN 2"/>
    <property type="match status" value="1"/>
</dbReference>
<dbReference type="Proteomes" id="UP000694390">
    <property type="component" value="Chromosome 7"/>
</dbReference>
<evidence type="ECO:0000313" key="5">
    <source>
        <dbReference type="Proteomes" id="UP000694390"/>
    </source>
</evidence>
<reference evidence="4" key="3">
    <citation type="submission" date="2025-09" db="UniProtKB">
        <authorList>
            <consortium name="Ensembl"/>
        </authorList>
    </citation>
    <scope>IDENTIFICATION</scope>
</reference>
<feature type="region of interest" description="Disordered" evidence="2">
    <location>
        <begin position="142"/>
        <end position="174"/>
    </location>
</feature>
<dbReference type="PANTHER" id="PTHR15555">
    <property type="entry name" value="ZINC FINGER HIT DOMAIN CONTAINING PROTEIN 2 PROTEIN FON -RELATED"/>
    <property type="match status" value="1"/>
</dbReference>
<accession>A0A8C4W9I8</accession>
<reference evidence="4" key="1">
    <citation type="submission" date="2019-06" db="EMBL/GenBank/DDBJ databases">
        <title>G10K-VGP Goodes thornscrub tortoise genome, primary haplotype.</title>
        <authorList>
            <person name="Murphy B."/>
            <person name="Edwards T."/>
            <person name="Rhie A."/>
            <person name="Koren S."/>
            <person name="Phillippy A."/>
            <person name="Fedrigo O."/>
            <person name="Haase B."/>
            <person name="Mountcastle J."/>
            <person name="Lewin H."/>
            <person name="Damas J."/>
            <person name="Howe K."/>
            <person name="Formenti G."/>
            <person name="Myers G."/>
            <person name="Durbin R."/>
            <person name="Jarvis E.D."/>
        </authorList>
    </citation>
    <scope>NUCLEOTIDE SEQUENCE [LARGE SCALE GENOMIC DNA]</scope>
</reference>
<dbReference type="CDD" id="cd23024">
    <property type="entry name" value="zf-HIT_ZNHIT2-3"/>
    <property type="match status" value="1"/>
</dbReference>
<dbReference type="Pfam" id="PF04438">
    <property type="entry name" value="zf-HIT"/>
    <property type="match status" value="1"/>
</dbReference>
<reference evidence="4" key="2">
    <citation type="submission" date="2025-08" db="UniProtKB">
        <authorList>
            <consortium name="Ensembl"/>
        </authorList>
    </citation>
    <scope>IDENTIFICATION</scope>
</reference>
<keyword evidence="5" id="KW-1185">Reference proteome</keyword>
<gene>
    <name evidence="4" type="primary">ZNHIT2</name>
</gene>
<dbReference type="SUPFAM" id="SSF144232">
    <property type="entry name" value="HIT/MYND zinc finger-like"/>
    <property type="match status" value="1"/>
</dbReference>
<dbReference type="PROSITE" id="PS51083">
    <property type="entry name" value="ZF_HIT"/>
    <property type="match status" value="1"/>
</dbReference>
<evidence type="ECO:0000313" key="4">
    <source>
        <dbReference type="Ensembl" id="ENSGEVP00005011646.1"/>
    </source>
</evidence>
<dbReference type="InterPro" id="IPR007529">
    <property type="entry name" value="Znf_HIT"/>
</dbReference>
<sequence>MEAAEACGLCLRERAPYTCPRCNVRFCSVPCYRGHGACAEAFYRRQLLLRLQGQRGDLASRTRLKEALLRLRELRELEDAEPQLGRELEDQDDGLWERLSPAEKAAFQRLLSSGEIGTFLPPWRPWWRGWGRGLVQELGGAEGAQEAGNTQPPAGTQNSGMAPTQQPEEMPSPVPAVPASIPLLSSLICSPTSPLVCFQLPNVLYAYVFALTLYNGDLSEDELLSEFSDMVLDVSRALGARQVFHSTAEALQAALQAVTASRYPECPLGNAGAMMAVAQILMGENQANQKGFSLAALSHLARLLGKAKKLVPTEQRPRVYGAKKKCEFLLSWVNENQESLTVLALEVQREYRTHLEAVKEVDIVTKELQKMWGGKLPPAKKPLIEELD</sequence>
<dbReference type="InterPro" id="IPR039646">
    <property type="entry name" value="ZNHIT2"/>
</dbReference>
<proteinExistence type="predicted"/>
<dbReference type="Gene3D" id="3.30.60.190">
    <property type="match status" value="1"/>
</dbReference>
<dbReference type="Ensembl" id="ENSGEVT00005012210.1">
    <property type="protein sequence ID" value="ENSGEVP00005011646.1"/>
    <property type="gene ID" value="ENSGEVG00005008244.1"/>
</dbReference>
<dbReference type="GeneTree" id="ENSGT00390000017147"/>
<name>A0A8C4W9I8_9SAUR</name>
<keyword evidence="1" id="KW-0479">Metal-binding</keyword>
<evidence type="ECO:0000256" key="2">
    <source>
        <dbReference type="SAM" id="MobiDB-lite"/>
    </source>
</evidence>
<organism evidence="4 5">
    <name type="scientific">Gopherus evgoodei</name>
    <name type="common">Goodes thornscrub tortoise</name>
    <dbReference type="NCBI Taxonomy" id="1825980"/>
    <lineage>
        <taxon>Eukaryota</taxon>
        <taxon>Metazoa</taxon>
        <taxon>Chordata</taxon>
        <taxon>Craniata</taxon>
        <taxon>Vertebrata</taxon>
        <taxon>Euteleostomi</taxon>
        <taxon>Archelosauria</taxon>
        <taxon>Testudinata</taxon>
        <taxon>Testudines</taxon>
        <taxon>Cryptodira</taxon>
        <taxon>Durocryptodira</taxon>
        <taxon>Testudinoidea</taxon>
        <taxon>Testudinidae</taxon>
        <taxon>Gopherus</taxon>
    </lineage>
</organism>
<dbReference type="OrthoDB" id="10005492at2759"/>
<evidence type="ECO:0000259" key="3">
    <source>
        <dbReference type="PROSITE" id="PS51083"/>
    </source>
</evidence>
<keyword evidence="1" id="KW-0863">Zinc-finger</keyword>